<sequence>MAGTVTPPPINVSAAAPGYAPVSPSSQLPAPAPGLVVRAQLEQRLQQYAEGYWREMLVKLMREQSAYMEGGEVKLLNPAVGMDFLVVSHADQYMCLNPEVSMQHALFHALRNLQPYAKVSDVTELSAGPLTAVAALSHFLFGKGEAVATDINRLSINLATKNIPALEQAFTSALVGSSPICVGMFSYDTAQDSWLTGAWLGSIPLRLEGMLHKRKDNGFTFSGVVRAYDNTYDANRSTHRELIGEEAARVLVAIQSYLGAVPYTIAIKGEMPIVIER</sequence>
<name>A0A443ZPH5_9PSED</name>
<proteinExistence type="predicted"/>
<dbReference type="RefSeq" id="WP_128324575.1">
    <property type="nucleotide sequence ID" value="NZ_QJRG01000047.1"/>
</dbReference>
<reference evidence="1 2" key="1">
    <citation type="submission" date="2018-06" db="EMBL/GenBank/DDBJ databases">
        <title>Bacteria isolated from soil of Wuhan.</title>
        <authorList>
            <person name="Wei X."/>
            <person name="Chunhua H."/>
        </authorList>
    </citation>
    <scope>NUCLEOTIDE SEQUENCE [LARGE SCALE GENOMIC DNA]</scope>
    <source>
        <strain evidence="2">xwS2</strain>
    </source>
</reference>
<dbReference type="Proteomes" id="UP000288983">
    <property type="component" value="Unassembled WGS sequence"/>
</dbReference>
<dbReference type="OrthoDB" id="6778556at2"/>
<dbReference type="InterPro" id="IPR028056">
    <property type="entry name" value="Colicin_M"/>
</dbReference>
<gene>
    <name evidence="1" type="ORF">DM813_17300</name>
</gene>
<dbReference type="Gene3D" id="3.30.450.400">
    <property type="entry name" value="Colicin M, catalytic domain"/>
    <property type="match status" value="1"/>
</dbReference>
<protein>
    <submittedName>
        <fullName evidence="1">Uncharacterized protein</fullName>
    </submittedName>
</protein>
<organism evidence="1 2">
    <name type="scientific">Pseudomonas alkylphenolica</name>
    <dbReference type="NCBI Taxonomy" id="237609"/>
    <lineage>
        <taxon>Bacteria</taxon>
        <taxon>Pseudomonadati</taxon>
        <taxon>Pseudomonadota</taxon>
        <taxon>Gammaproteobacteria</taxon>
        <taxon>Pseudomonadales</taxon>
        <taxon>Pseudomonadaceae</taxon>
        <taxon>Pseudomonas</taxon>
    </lineage>
</organism>
<evidence type="ECO:0000313" key="2">
    <source>
        <dbReference type="Proteomes" id="UP000288983"/>
    </source>
</evidence>
<comment type="caution">
    <text evidence="1">The sequence shown here is derived from an EMBL/GenBank/DDBJ whole genome shotgun (WGS) entry which is preliminary data.</text>
</comment>
<dbReference type="EMBL" id="QJRG01000047">
    <property type="protein sequence ID" value="RWU20974.1"/>
    <property type="molecule type" value="Genomic_DNA"/>
</dbReference>
<dbReference type="AlphaFoldDB" id="A0A443ZPH5"/>
<dbReference type="Pfam" id="PF14859">
    <property type="entry name" value="Colicin_M"/>
    <property type="match status" value="1"/>
</dbReference>
<accession>A0A443ZPH5</accession>
<dbReference type="GO" id="GO:0042742">
    <property type="term" value="P:defense response to bacterium"/>
    <property type="evidence" value="ECO:0007669"/>
    <property type="project" value="InterPro"/>
</dbReference>
<evidence type="ECO:0000313" key="1">
    <source>
        <dbReference type="EMBL" id="RWU20974.1"/>
    </source>
</evidence>